<proteinExistence type="predicted"/>
<dbReference type="EMBL" id="AGNL01018611">
    <property type="protein sequence ID" value="EJK62799.1"/>
    <property type="molecule type" value="Genomic_DNA"/>
</dbReference>
<reference evidence="3 4" key="1">
    <citation type="journal article" date="2012" name="Genome Biol.">
        <title>Genome and low-iron response of an oceanic diatom adapted to chronic iron limitation.</title>
        <authorList>
            <person name="Lommer M."/>
            <person name="Specht M."/>
            <person name="Roy A.S."/>
            <person name="Kraemer L."/>
            <person name="Andreson R."/>
            <person name="Gutowska M.A."/>
            <person name="Wolf J."/>
            <person name="Bergner S.V."/>
            <person name="Schilhabel M.B."/>
            <person name="Klostermeier U.C."/>
            <person name="Beiko R.G."/>
            <person name="Rosenstiel P."/>
            <person name="Hippler M."/>
            <person name="Laroche J."/>
        </authorList>
    </citation>
    <scope>NUCLEOTIDE SEQUENCE [LARGE SCALE GENOMIC DNA]</scope>
    <source>
        <strain evidence="3 4">CCMP1005</strain>
    </source>
</reference>
<comment type="caution">
    <text evidence="3">The sequence shown here is derived from an EMBL/GenBank/DDBJ whole genome shotgun (WGS) entry which is preliminary data.</text>
</comment>
<evidence type="ECO:0000256" key="2">
    <source>
        <dbReference type="SAM" id="SignalP"/>
    </source>
</evidence>
<keyword evidence="2" id="KW-0732">Signal</keyword>
<dbReference type="AlphaFoldDB" id="K0SCZ1"/>
<gene>
    <name evidence="3" type="ORF">THAOC_16572</name>
</gene>
<feature type="compositionally biased region" description="Acidic residues" evidence="1">
    <location>
        <begin position="81"/>
        <end position="92"/>
    </location>
</feature>
<dbReference type="Proteomes" id="UP000266841">
    <property type="component" value="Unassembled WGS sequence"/>
</dbReference>
<feature type="chain" id="PRO_5003837011" evidence="2">
    <location>
        <begin position="17"/>
        <end position="117"/>
    </location>
</feature>
<feature type="compositionally biased region" description="Polar residues" evidence="1">
    <location>
        <begin position="45"/>
        <end position="58"/>
    </location>
</feature>
<protein>
    <submittedName>
        <fullName evidence="3">Uncharacterized protein</fullName>
    </submittedName>
</protein>
<accession>K0SCZ1</accession>
<name>K0SCZ1_THAOC</name>
<sequence length="117" mass="12030">MIASKIAAPFLTLAMAMVNAGTNKFALGLDAPEFDQLARSLALSSEQRAAWTPSSSDRGSLDAGGASEDEGGMHKSRSGGADDEAANETADEATDRGAPYKAPHWAHATPDTAAIVI</sequence>
<evidence type="ECO:0000313" key="4">
    <source>
        <dbReference type="Proteomes" id="UP000266841"/>
    </source>
</evidence>
<feature type="signal peptide" evidence="2">
    <location>
        <begin position="1"/>
        <end position="16"/>
    </location>
</feature>
<evidence type="ECO:0000256" key="1">
    <source>
        <dbReference type="SAM" id="MobiDB-lite"/>
    </source>
</evidence>
<feature type="region of interest" description="Disordered" evidence="1">
    <location>
        <begin position="45"/>
        <end position="117"/>
    </location>
</feature>
<feature type="non-terminal residue" evidence="3">
    <location>
        <position position="117"/>
    </location>
</feature>
<evidence type="ECO:0000313" key="3">
    <source>
        <dbReference type="EMBL" id="EJK62799.1"/>
    </source>
</evidence>
<keyword evidence="4" id="KW-1185">Reference proteome</keyword>
<organism evidence="3 4">
    <name type="scientific">Thalassiosira oceanica</name>
    <name type="common">Marine diatom</name>
    <dbReference type="NCBI Taxonomy" id="159749"/>
    <lineage>
        <taxon>Eukaryota</taxon>
        <taxon>Sar</taxon>
        <taxon>Stramenopiles</taxon>
        <taxon>Ochrophyta</taxon>
        <taxon>Bacillariophyta</taxon>
        <taxon>Coscinodiscophyceae</taxon>
        <taxon>Thalassiosirophycidae</taxon>
        <taxon>Thalassiosirales</taxon>
        <taxon>Thalassiosiraceae</taxon>
        <taxon>Thalassiosira</taxon>
    </lineage>
</organism>